<dbReference type="RefSeq" id="WP_284680605.1">
    <property type="nucleotide sequence ID" value="NZ_CP060096.1"/>
</dbReference>
<feature type="domain" description="DUF6922" evidence="1">
    <location>
        <begin position="8"/>
        <end position="56"/>
    </location>
</feature>
<evidence type="ECO:0000259" key="1">
    <source>
        <dbReference type="Pfam" id="PF21956"/>
    </source>
</evidence>
<dbReference type="InterPro" id="IPR053830">
    <property type="entry name" value="DUF6922"/>
</dbReference>
<dbReference type="KEGG" id="aaut:ACETAC_03095"/>
<keyword evidence="3" id="KW-1185">Reference proteome</keyword>
<evidence type="ECO:0000313" key="2">
    <source>
        <dbReference type="EMBL" id="QSZ27887.1"/>
    </source>
</evidence>
<dbReference type="Pfam" id="PF21956">
    <property type="entry name" value="DUF6922"/>
    <property type="match status" value="1"/>
</dbReference>
<dbReference type="Proteomes" id="UP000671913">
    <property type="component" value="Chromosome"/>
</dbReference>
<gene>
    <name evidence="2" type="ORF">ACETAC_03095</name>
</gene>
<sequence>MKLPEDFKPLFKNYDFNSLDTEKHKGRIIKTMLTFGELEQIAWLFEYYGFNGVREVFLNDFYGARELFEAIISLWGLLFLDEKEYRKYKDDLRNMTPAERWKQRRIPSLQQDKLQCRSSII</sequence>
<accession>A0A975AWR8</accession>
<proteinExistence type="predicted"/>
<organism evidence="2 3">
    <name type="scientific">Aceticella autotrophica</name>
    <dbReference type="NCBI Taxonomy" id="2755338"/>
    <lineage>
        <taxon>Bacteria</taxon>
        <taxon>Bacillati</taxon>
        <taxon>Bacillota</taxon>
        <taxon>Clostridia</taxon>
        <taxon>Thermoanaerobacterales</taxon>
        <taxon>Thermoanaerobacteraceae</taxon>
        <taxon>Aceticella</taxon>
    </lineage>
</organism>
<dbReference type="AlphaFoldDB" id="A0A975AWR8"/>
<reference evidence="2" key="1">
    <citation type="submission" date="2020-08" db="EMBL/GenBank/DDBJ databases">
        <title>Genomic insights into the carbon and energy metabolism of the first obligate autotrophic acetogenic bacterium Aceticella autotrophica gen. nov., sp. nov.</title>
        <authorList>
            <person name="Toshchakov S.V."/>
            <person name="Elcheninov A.G."/>
            <person name="Kublanov I.V."/>
            <person name="Frolov E.N."/>
            <person name="Lebedinsky A.V."/>
        </authorList>
    </citation>
    <scope>NUCLEOTIDE SEQUENCE</scope>
    <source>
        <strain evidence="2">3443-3Ac</strain>
    </source>
</reference>
<name>A0A975AWR8_9THEO</name>
<protein>
    <recommendedName>
        <fullName evidence="1">DUF6922 domain-containing protein</fullName>
    </recommendedName>
</protein>
<evidence type="ECO:0000313" key="3">
    <source>
        <dbReference type="Proteomes" id="UP000671913"/>
    </source>
</evidence>
<dbReference type="EMBL" id="CP060096">
    <property type="protein sequence ID" value="QSZ27887.1"/>
    <property type="molecule type" value="Genomic_DNA"/>
</dbReference>